<dbReference type="InterPro" id="IPR011989">
    <property type="entry name" value="ARM-like"/>
</dbReference>
<dbReference type="InterPro" id="IPR016024">
    <property type="entry name" value="ARM-type_fold"/>
</dbReference>
<comment type="similarity">
    <text evidence="1">Belongs to the SAPS family.</text>
</comment>
<dbReference type="EMBL" id="NBAG03000485">
    <property type="protein sequence ID" value="PNI20164.1"/>
    <property type="molecule type" value="Genomic_DNA"/>
</dbReference>
<dbReference type="AlphaFoldDB" id="A0A2J8JBL6"/>
<dbReference type="Pfam" id="PF04499">
    <property type="entry name" value="SAPS"/>
    <property type="match status" value="2"/>
</dbReference>
<evidence type="ECO:0000256" key="2">
    <source>
        <dbReference type="SAM" id="MobiDB-lite"/>
    </source>
</evidence>
<dbReference type="Proteomes" id="UP000236370">
    <property type="component" value="Unassembled WGS sequence"/>
</dbReference>
<protein>
    <submittedName>
        <fullName evidence="3">PPP6R2 isoform 3</fullName>
    </submittedName>
</protein>
<evidence type="ECO:0000256" key="1">
    <source>
        <dbReference type="ARBA" id="ARBA00006180"/>
    </source>
</evidence>
<comment type="caution">
    <text evidence="3">The sequence shown here is derived from an EMBL/GenBank/DDBJ whole genome shotgun (WGS) entry which is preliminary data.</text>
</comment>
<evidence type="ECO:0000313" key="3">
    <source>
        <dbReference type="EMBL" id="PNI20164.1"/>
    </source>
</evidence>
<sequence>MFWKFDLNTTSHVDKLLDKEHVTLQELMDEDDILQECKAQNQKLLDFLCRQQCMEELVSLITQDPPLDMEEKVRFKYPNTACELLTCDVPQISDRLGGDESLLSLLYDFLDHEPPLNPLLASFFSKTIGNLIARKTEQVITFLKKKDKFISLVLKHIGTSALMDLLLRLVSCVEPAGLRQDVLHWLNEEKVIQRLVELIHPSQDEDRQSNASQTLCDIVRLGRDQGSQLQEALEPDPLLTALESQDCVEQLLKNMFDGDRTESCLVSGTQVLLTLLETRRVGTEGLVDSFSQGLERSYAVSSSVLHGIEPRLKDFHQLLLNPPKKKAILTTIGVLEEPLGNARLHGARLMAALLHTNTPSINQELCRLNTMDLLLLFQKCCLVQRILEAWEANDHTQAAGGMRRGNMGHLTRIANAVVQNLERGPVQTHISEVIRGLPADCRGRWESFVEETLTETNRRNTVDLVSTHHLHSSSEDEDIEGAFPNELSLQQAFSDYQIQQMTANFVDQFGFNDEEFADQDDNINAPFDRIAEINFNIDADEDSPSAALFEACCSDRIQPFDDDEDEDIWEDSGTRCAARVTARPSSESGPRCSSPVDTERSHAEGSRSQGPEKASTQ</sequence>
<dbReference type="SUPFAM" id="SSF48371">
    <property type="entry name" value="ARM repeat"/>
    <property type="match status" value="1"/>
</dbReference>
<reference evidence="3 4" key="1">
    <citation type="submission" date="2017-12" db="EMBL/GenBank/DDBJ databases">
        <title>High-resolution comparative analysis of great ape genomes.</title>
        <authorList>
            <person name="Pollen A."/>
            <person name="Hastie A."/>
            <person name="Hormozdiari F."/>
            <person name="Dougherty M."/>
            <person name="Liu R."/>
            <person name="Chaisson M."/>
            <person name="Hoppe E."/>
            <person name="Hill C."/>
            <person name="Pang A."/>
            <person name="Hillier L."/>
            <person name="Baker C."/>
            <person name="Armstrong J."/>
            <person name="Shendure J."/>
            <person name="Paten B."/>
            <person name="Wilson R."/>
            <person name="Chao H."/>
            <person name="Schneider V."/>
            <person name="Ventura M."/>
            <person name="Kronenberg Z."/>
            <person name="Murali S."/>
            <person name="Gordon D."/>
            <person name="Cantsilieris S."/>
            <person name="Munson K."/>
            <person name="Nelson B."/>
            <person name="Raja A."/>
            <person name="Underwood J."/>
            <person name="Diekhans M."/>
            <person name="Fiddes I."/>
            <person name="Haussler D."/>
            <person name="Eichler E."/>
        </authorList>
    </citation>
    <scope>NUCLEOTIDE SEQUENCE [LARGE SCALE GENOMIC DNA]</scope>
    <source>
        <strain evidence="3">Yerkes chimp pedigree #C0471</strain>
    </source>
</reference>
<accession>A0A2J8JBL6</accession>
<gene>
    <name evidence="3" type="ORF">CK820_G0049030</name>
</gene>
<feature type="region of interest" description="Disordered" evidence="2">
    <location>
        <begin position="579"/>
        <end position="617"/>
    </location>
</feature>
<organism evidence="3 4">
    <name type="scientific">Pan troglodytes</name>
    <name type="common">Chimpanzee</name>
    <dbReference type="NCBI Taxonomy" id="9598"/>
    <lineage>
        <taxon>Eukaryota</taxon>
        <taxon>Metazoa</taxon>
        <taxon>Chordata</taxon>
        <taxon>Craniata</taxon>
        <taxon>Vertebrata</taxon>
        <taxon>Euteleostomi</taxon>
        <taxon>Mammalia</taxon>
        <taxon>Eutheria</taxon>
        <taxon>Euarchontoglires</taxon>
        <taxon>Primates</taxon>
        <taxon>Haplorrhini</taxon>
        <taxon>Catarrhini</taxon>
        <taxon>Hominidae</taxon>
        <taxon>Pan</taxon>
    </lineage>
</organism>
<dbReference type="PANTHER" id="PTHR12634">
    <property type="entry name" value="SIT4 YEAST -ASSOCIATING PROTEIN-RELATED"/>
    <property type="match status" value="1"/>
</dbReference>
<name>A0A2J8JBL6_PANTR</name>
<proteinExistence type="inferred from homology"/>
<dbReference type="InterPro" id="IPR007587">
    <property type="entry name" value="SAPS"/>
</dbReference>
<dbReference type="Gene3D" id="1.25.10.10">
    <property type="entry name" value="Leucine-rich Repeat Variant"/>
    <property type="match status" value="1"/>
</dbReference>
<feature type="compositionally biased region" description="Polar residues" evidence="2">
    <location>
        <begin position="606"/>
        <end position="617"/>
    </location>
</feature>
<evidence type="ECO:0000313" key="4">
    <source>
        <dbReference type="Proteomes" id="UP000236370"/>
    </source>
</evidence>
<dbReference type="GO" id="GO:0019903">
    <property type="term" value="F:protein phosphatase binding"/>
    <property type="evidence" value="ECO:0007669"/>
    <property type="project" value="InterPro"/>
</dbReference>
<dbReference type="PANTHER" id="PTHR12634:SF15">
    <property type="entry name" value="SERINE_THREONINE-PROTEIN PHOSPHATASE 6 REGULATORY SUBUNIT 2"/>
    <property type="match status" value="1"/>
</dbReference>